<accession>A0A9E2KEA4</accession>
<name>A0A9E2KEA4_9BACE</name>
<organism evidence="1 2">
    <name type="scientific">Candidatus Bacteroides intestinipullorum</name>
    <dbReference type="NCBI Taxonomy" id="2838471"/>
    <lineage>
        <taxon>Bacteria</taxon>
        <taxon>Pseudomonadati</taxon>
        <taxon>Bacteroidota</taxon>
        <taxon>Bacteroidia</taxon>
        <taxon>Bacteroidales</taxon>
        <taxon>Bacteroidaceae</taxon>
        <taxon>Bacteroides</taxon>
    </lineage>
</organism>
<gene>
    <name evidence="1" type="ORF">H9791_03365</name>
</gene>
<reference evidence="1" key="1">
    <citation type="journal article" date="2021" name="PeerJ">
        <title>Extensive microbial diversity within the chicken gut microbiome revealed by metagenomics and culture.</title>
        <authorList>
            <person name="Gilroy R."/>
            <person name="Ravi A."/>
            <person name="Getino M."/>
            <person name="Pursley I."/>
            <person name="Horton D.L."/>
            <person name="Alikhan N.F."/>
            <person name="Baker D."/>
            <person name="Gharbi K."/>
            <person name="Hall N."/>
            <person name="Watson M."/>
            <person name="Adriaenssens E.M."/>
            <person name="Foster-Nyarko E."/>
            <person name="Jarju S."/>
            <person name="Secka A."/>
            <person name="Antonio M."/>
            <person name="Oren A."/>
            <person name="Chaudhuri R.R."/>
            <person name="La Ragione R."/>
            <person name="Hildebrand F."/>
            <person name="Pallen M.J."/>
        </authorList>
    </citation>
    <scope>NUCLEOTIDE SEQUENCE</scope>
    <source>
        <strain evidence="1">B3-3758</strain>
    </source>
</reference>
<sequence length="50" mass="6088">MKKIDRIYSRHERNGKFYLIARIKRDGEFVIETIEVSEQQYRKSKEGDLI</sequence>
<dbReference type="EMBL" id="JAHLFO010000040">
    <property type="protein sequence ID" value="MBU3813532.1"/>
    <property type="molecule type" value="Genomic_DNA"/>
</dbReference>
<dbReference type="AlphaFoldDB" id="A0A9E2KEA4"/>
<reference evidence="1" key="2">
    <citation type="submission" date="2021-04" db="EMBL/GenBank/DDBJ databases">
        <authorList>
            <person name="Gilroy R."/>
        </authorList>
    </citation>
    <scope>NUCLEOTIDE SEQUENCE</scope>
    <source>
        <strain evidence="1">B3-3758</strain>
    </source>
</reference>
<dbReference type="Proteomes" id="UP000824236">
    <property type="component" value="Unassembled WGS sequence"/>
</dbReference>
<evidence type="ECO:0000313" key="2">
    <source>
        <dbReference type="Proteomes" id="UP000824236"/>
    </source>
</evidence>
<proteinExistence type="predicted"/>
<comment type="caution">
    <text evidence="1">The sequence shown here is derived from an EMBL/GenBank/DDBJ whole genome shotgun (WGS) entry which is preliminary data.</text>
</comment>
<evidence type="ECO:0000313" key="1">
    <source>
        <dbReference type="EMBL" id="MBU3813532.1"/>
    </source>
</evidence>
<protein>
    <submittedName>
        <fullName evidence="1">Uncharacterized protein</fullName>
    </submittedName>
</protein>